<proteinExistence type="predicted"/>
<comment type="caution">
    <text evidence="2">The sequence shown here is derived from an EMBL/GenBank/DDBJ whole genome shotgun (WGS) entry which is preliminary data.</text>
</comment>
<dbReference type="InterPro" id="IPR011042">
    <property type="entry name" value="6-blade_b-propeller_TolB-like"/>
</dbReference>
<reference evidence="2" key="1">
    <citation type="submission" date="2021-02" db="EMBL/GenBank/DDBJ databases">
        <authorList>
            <person name="Nowell W R."/>
        </authorList>
    </citation>
    <scope>NUCLEOTIDE SEQUENCE</scope>
</reference>
<protein>
    <submittedName>
        <fullName evidence="2">Uncharacterized protein</fullName>
    </submittedName>
</protein>
<dbReference type="Proteomes" id="UP000682733">
    <property type="component" value="Unassembled WGS sequence"/>
</dbReference>
<dbReference type="EMBL" id="CAJNOK010000285">
    <property type="protein sequence ID" value="CAF0742435.1"/>
    <property type="molecule type" value="Genomic_DNA"/>
</dbReference>
<accession>A0A8S2GMQ9</accession>
<evidence type="ECO:0000313" key="2">
    <source>
        <dbReference type="EMBL" id="CAF3520024.1"/>
    </source>
</evidence>
<organism evidence="2 3">
    <name type="scientific">Didymodactylos carnosus</name>
    <dbReference type="NCBI Taxonomy" id="1234261"/>
    <lineage>
        <taxon>Eukaryota</taxon>
        <taxon>Metazoa</taxon>
        <taxon>Spiralia</taxon>
        <taxon>Gnathifera</taxon>
        <taxon>Rotifera</taxon>
        <taxon>Eurotatoria</taxon>
        <taxon>Bdelloidea</taxon>
        <taxon>Philodinida</taxon>
        <taxon>Philodinidae</taxon>
        <taxon>Didymodactylos</taxon>
    </lineage>
</organism>
<name>A0A8S2GMQ9_9BILA</name>
<dbReference type="AlphaFoldDB" id="A0A8S2GMQ9"/>
<dbReference type="SUPFAM" id="SSF63825">
    <property type="entry name" value="YWTD domain"/>
    <property type="match status" value="1"/>
</dbReference>
<dbReference type="EMBL" id="CAJOBA010000284">
    <property type="protein sequence ID" value="CAF3520024.1"/>
    <property type="molecule type" value="Genomic_DNA"/>
</dbReference>
<sequence length="207" mass="23806">MARSRGATGTGIPIPAPVRYRTRNNAAHLIIMKKKYAHIIAICNGGQLYKFMENRNKEDNLFIAGTSNNRIQKYNGTVITTVASRGLISPTSLFIDSNTGDIYILDYDKHKTNDLRKIRNYRVQYWPTNNSVAAEKDKLIIHGIGESTSLYLDKDLNIYTSEQTRIIKWFGPDYIYSITVAGRNNHNIAQQTKWRTHNDFYVHQNYT</sequence>
<evidence type="ECO:0000313" key="1">
    <source>
        <dbReference type="EMBL" id="CAF0742435.1"/>
    </source>
</evidence>
<dbReference type="Proteomes" id="UP000677228">
    <property type="component" value="Unassembled WGS sequence"/>
</dbReference>
<dbReference type="Gene3D" id="2.120.10.30">
    <property type="entry name" value="TolB, C-terminal domain"/>
    <property type="match status" value="1"/>
</dbReference>
<evidence type="ECO:0000313" key="3">
    <source>
        <dbReference type="Proteomes" id="UP000682733"/>
    </source>
</evidence>
<gene>
    <name evidence="1" type="ORF">OVA965_LOCUS1523</name>
    <name evidence="2" type="ORF">TMI583_LOCUS1521</name>
</gene>